<accession>A0A9Q8PHT5</accession>
<proteinExistence type="predicted"/>
<dbReference type="AlphaFoldDB" id="A0A9Q8PHT5"/>
<dbReference type="Proteomes" id="UP000756132">
    <property type="component" value="Chromosome 10"/>
</dbReference>
<evidence type="ECO:0000313" key="2">
    <source>
        <dbReference type="Proteomes" id="UP000756132"/>
    </source>
</evidence>
<gene>
    <name evidence="1" type="ORF">CLAFUR5_12172</name>
</gene>
<dbReference type="KEGG" id="ffu:CLAFUR5_12172"/>
<protein>
    <submittedName>
        <fullName evidence="1">Uncharacterized protein</fullName>
    </submittedName>
</protein>
<keyword evidence="2" id="KW-1185">Reference proteome</keyword>
<name>A0A9Q8PHT5_PASFU</name>
<dbReference type="RefSeq" id="XP_047767142.1">
    <property type="nucleotide sequence ID" value="XM_047911320.1"/>
</dbReference>
<reference evidence="1" key="2">
    <citation type="journal article" date="2022" name="Microb. Genom.">
        <title>A chromosome-scale genome assembly of the tomato pathogen Cladosporium fulvum reveals a compartmentalized genome architecture and the presence of a dispensable chromosome.</title>
        <authorList>
            <person name="Zaccaron A.Z."/>
            <person name="Chen L.H."/>
            <person name="Samaras A."/>
            <person name="Stergiopoulos I."/>
        </authorList>
    </citation>
    <scope>NUCLEOTIDE SEQUENCE</scope>
    <source>
        <strain evidence="1">Race5_Kim</strain>
    </source>
</reference>
<evidence type="ECO:0000313" key="1">
    <source>
        <dbReference type="EMBL" id="UJO22776.1"/>
    </source>
</evidence>
<sequence>MPEYDSWIPKDELPSTFEEHMHRAMNRIIIFAQEAYHNSLPESRPIRAMATPQITTTSTAVALEALIMQGDDVPATTIANIVNELRKNLVLRNEAEYRAIACVMYKENTTCETREALHNKLWHTYSLELSKRIHEVIKAGDEGSLDDEREEVERSRSREMGAYFSFVLGLQE</sequence>
<dbReference type="EMBL" id="CP090172">
    <property type="protein sequence ID" value="UJO22776.1"/>
    <property type="molecule type" value="Genomic_DNA"/>
</dbReference>
<reference evidence="1" key="1">
    <citation type="submission" date="2021-12" db="EMBL/GenBank/DDBJ databases">
        <authorList>
            <person name="Zaccaron A."/>
            <person name="Stergiopoulos I."/>
        </authorList>
    </citation>
    <scope>NUCLEOTIDE SEQUENCE</scope>
    <source>
        <strain evidence="1">Race5_Kim</strain>
    </source>
</reference>
<organism evidence="1 2">
    <name type="scientific">Passalora fulva</name>
    <name type="common">Tomato leaf mold</name>
    <name type="synonym">Cladosporium fulvum</name>
    <dbReference type="NCBI Taxonomy" id="5499"/>
    <lineage>
        <taxon>Eukaryota</taxon>
        <taxon>Fungi</taxon>
        <taxon>Dikarya</taxon>
        <taxon>Ascomycota</taxon>
        <taxon>Pezizomycotina</taxon>
        <taxon>Dothideomycetes</taxon>
        <taxon>Dothideomycetidae</taxon>
        <taxon>Mycosphaerellales</taxon>
        <taxon>Mycosphaerellaceae</taxon>
        <taxon>Fulvia</taxon>
    </lineage>
</organism>
<dbReference type="GeneID" id="71992050"/>